<reference evidence="2" key="2">
    <citation type="submission" date="2020-05" db="UniProtKB">
        <authorList>
            <consortium name="EnsemblMetazoa"/>
        </authorList>
    </citation>
    <scope>IDENTIFICATION</scope>
    <source>
        <strain evidence="2">IAEA</strain>
    </source>
</reference>
<evidence type="ECO:0000313" key="2">
    <source>
        <dbReference type="EnsemblMetazoa" id="GPAI007668-PA"/>
    </source>
</evidence>
<evidence type="ECO:0000313" key="3">
    <source>
        <dbReference type="Proteomes" id="UP000092445"/>
    </source>
</evidence>
<keyword evidence="3" id="KW-1185">Reference proteome</keyword>
<dbReference type="AlphaFoldDB" id="A0A1A9Z998"/>
<dbReference type="EnsemblMetazoa" id="GPAI007668-RA">
    <property type="protein sequence ID" value="GPAI007668-PA"/>
    <property type="gene ID" value="GPAI007668"/>
</dbReference>
<dbReference type="VEuPathDB" id="VectorBase:GPAI007668"/>
<accession>A0A1A9Z998</accession>
<sequence length="142" mass="15891">MSRKNELKNRDPKKTQTQKGPPESSKLGNIYMSVLNGAINCILILNKNSSYNCSHFNKLPPLYTSTYTLASVSLNSSLLTHTSPVYHKYFHREFPVLNKYDIRCVGSHMQKPSSILCGYSGDNNGDDGVDVVAVNVILNLYF</sequence>
<reference evidence="3" key="1">
    <citation type="submission" date="2014-03" db="EMBL/GenBank/DDBJ databases">
        <authorList>
            <person name="Aksoy S."/>
            <person name="Warren W."/>
            <person name="Wilson R.K."/>
        </authorList>
    </citation>
    <scope>NUCLEOTIDE SEQUENCE [LARGE SCALE GENOMIC DNA]</scope>
    <source>
        <strain evidence="3">IAEA</strain>
    </source>
</reference>
<organism evidence="2 3">
    <name type="scientific">Glossina pallidipes</name>
    <name type="common">Tsetse fly</name>
    <dbReference type="NCBI Taxonomy" id="7398"/>
    <lineage>
        <taxon>Eukaryota</taxon>
        <taxon>Metazoa</taxon>
        <taxon>Ecdysozoa</taxon>
        <taxon>Arthropoda</taxon>
        <taxon>Hexapoda</taxon>
        <taxon>Insecta</taxon>
        <taxon>Pterygota</taxon>
        <taxon>Neoptera</taxon>
        <taxon>Endopterygota</taxon>
        <taxon>Diptera</taxon>
        <taxon>Brachycera</taxon>
        <taxon>Muscomorpha</taxon>
        <taxon>Hippoboscoidea</taxon>
        <taxon>Glossinidae</taxon>
        <taxon>Glossina</taxon>
    </lineage>
</organism>
<proteinExistence type="predicted"/>
<name>A0A1A9Z998_GLOPL</name>
<protein>
    <submittedName>
        <fullName evidence="2">Uncharacterized protein</fullName>
    </submittedName>
</protein>
<dbReference type="Proteomes" id="UP000092445">
    <property type="component" value="Unassembled WGS sequence"/>
</dbReference>
<feature type="region of interest" description="Disordered" evidence="1">
    <location>
        <begin position="1"/>
        <end position="25"/>
    </location>
</feature>
<evidence type="ECO:0000256" key="1">
    <source>
        <dbReference type="SAM" id="MobiDB-lite"/>
    </source>
</evidence>
<feature type="compositionally biased region" description="Basic and acidic residues" evidence="1">
    <location>
        <begin position="1"/>
        <end position="14"/>
    </location>
</feature>